<dbReference type="PANTHER" id="PTHR31297">
    <property type="entry name" value="GLUCAN ENDO-1,6-BETA-GLUCOSIDASE B"/>
    <property type="match status" value="1"/>
</dbReference>
<dbReference type="AlphaFoldDB" id="A0A558AM90"/>
<proteinExistence type="inferred from homology"/>
<dbReference type="OrthoDB" id="182870at2"/>
<dbReference type="Gene3D" id="3.20.20.80">
    <property type="entry name" value="Glycosidases"/>
    <property type="match status" value="1"/>
</dbReference>
<dbReference type="GO" id="GO:0009986">
    <property type="term" value="C:cell surface"/>
    <property type="evidence" value="ECO:0007669"/>
    <property type="project" value="TreeGrafter"/>
</dbReference>
<dbReference type="GO" id="GO:0005576">
    <property type="term" value="C:extracellular region"/>
    <property type="evidence" value="ECO:0007669"/>
    <property type="project" value="TreeGrafter"/>
</dbReference>
<dbReference type="Pfam" id="PF00150">
    <property type="entry name" value="Cellulase"/>
    <property type="match status" value="1"/>
</dbReference>
<dbReference type="EMBL" id="VJZA01000003">
    <property type="protein sequence ID" value="TVT25382.1"/>
    <property type="molecule type" value="Genomic_DNA"/>
</dbReference>
<comment type="caution">
    <text evidence="6">The sequence shown here is derived from an EMBL/GenBank/DDBJ whole genome shotgun (WGS) entry which is preliminary data.</text>
</comment>
<evidence type="ECO:0000313" key="7">
    <source>
        <dbReference type="Proteomes" id="UP000318578"/>
    </source>
</evidence>
<evidence type="ECO:0000256" key="3">
    <source>
        <dbReference type="RuleBase" id="RU361153"/>
    </source>
</evidence>
<dbReference type="InterPro" id="IPR017853">
    <property type="entry name" value="GH"/>
</dbReference>
<keyword evidence="7" id="KW-1185">Reference proteome</keyword>
<sequence length="329" mass="36060">MENFITGYPANESMMRAAVGAVLGPERAELFFDRLLEVFFTEADARFLAGAGVNSVRIPVNYRHFEDDAAPFTLLDKGFQRLDRVDELCAAQGFYSIIDLHALPGSQNHHWHSDNPTHIPLLWRHPHFQDRAVHLWEALADRYRDNPWVAGYNPVNEPADESRQVLGPFYRRLLGAIRAVDPRHVLFLDGNTYATEFDVFAEPWDNVVYTCHDYAAAGLGKDAPSDPAFLEEKFRQRTEYSRRTGTPISSNAASTGPLPRTPTPAATPGSTPSTSNKPTPAPTSTSSTAPAATPSPATPTSARPCVGLQPRSAACTCRSTTTPRCGPPG</sequence>
<evidence type="ECO:0000256" key="4">
    <source>
        <dbReference type="SAM" id="MobiDB-lite"/>
    </source>
</evidence>
<evidence type="ECO:0000256" key="2">
    <source>
        <dbReference type="ARBA" id="ARBA00023295"/>
    </source>
</evidence>
<accession>A0A558AM90</accession>
<feature type="region of interest" description="Disordered" evidence="4">
    <location>
        <begin position="237"/>
        <end position="329"/>
    </location>
</feature>
<name>A0A558AM90_9PSEU</name>
<dbReference type="InterPro" id="IPR050386">
    <property type="entry name" value="Glycosyl_hydrolase_5"/>
</dbReference>
<evidence type="ECO:0000256" key="1">
    <source>
        <dbReference type="ARBA" id="ARBA00022801"/>
    </source>
</evidence>
<dbReference type="GO" id="GO:0009251">
    <property type="term" value="P:glucan catabolic process"/>
    <property type="evidence" value="ECO:0007669"/>
    <property type="project" value="TreeGrafter"/>
</dbReference>
<dbReference type="InterPro" id="IPR001547">
    <property type="entry name" value="Glyco_hydro_5"/>
</dbReference>
<feature type="compositionally biased region" description="Low complexity" evidence="4">
    <location>
        <begin position="255"/>
        <end position="304"/>
    </location>
</feature>
<organism evidence="6 7">
    <name type="scientific">Amycolatopsis acidiphila</name>
    <dbReference type="NCBI Taxonomy" id="715473"/>
    <lineage>
        <taxon>Bacteria</taxon>
        <taxon>Bacillati</taxon>
        <taxon>Actinomycetota</taxon>
        <taxon>Actinomycetes</taxon>
        <taxon>Pseudonocardiales</taxon>
        <taxon>Pseudonocardiaceae</taxon>
        <taxon>Amycolatopsis</taxon>
    </lineage>
</organism>
<dbReference type="Proteomes" id="UP000318578">
    <property type="component" value="Unassembled WGS sequence"/>
</dbReference>
<dbReference type="PANTHER" id="PTHR31297:SF13">
    <property type="entry name" value="PUTATIVE-RELATED"/>
    <property type="match status" value="1"/>
</dbReference>
<comment type="similarity">
    <text evidence="3">Belongs to the glycosyl hydrolase 5 (cellulase A) family.</text>
</comment>
<dbReference type="SUPFAM" id="SSF51445">
    <property type="entry name" value="(Trans)glycosidases"/>
    <property type="match status" value="1"/>
</dbReference>
<evidence type="ECO:0000259" key="5">
    <source>
        <dbReference type="Pfam" id="PF00150"/>
    </source>
</evidence>
<feature type="domain" description="Glycoside hydrolase family 5" evidence="5">
    <location>
        <begin position="42"/>
        <end position="248"/>
    </location>
</feature>
<keyword evidence="1 3" id="KW-0378">Hydrolase</keyword>
<dbReference type="GO" id="GO:0008422">
    <property type="term" value="F:beta-glucosidase activity"/>
    <property type="evidence" value="ECO:0007669"/>
    <property type="project" value="TreeGrafter"/>
</dbReference>
<gene>
    <name evidence="6" type="ORF">FNH06_03080</name>
</gene>
<feature type="compositionally biased region" description="Polar residues" evidence="4">
    <location>
        <begin position="243"/>
        <end position="254"/>
    </location>
</feature>
<protein>
    <submittedName>
        <fullName evidence="6">Cellulase family glycosylhydrolase</fullName>
    </submittedName>
</protein>
<keyword evidence="2 3" id="KW-0326">Glycosidase</keyword>
<evidence type="ECO:0000313" key="6">
    <source>
        <dbReference type="EMBL" id="TVT25382.1"/>
    </source>
</evidence>
<reference evidence="6 7" key="1">
    <citation type="submission" date="2019-07" db="EMBL/GenBank/DDBJ databases">
        <title>New species of Amycolatopsis and Streptomyces.</title>
        <authorList>
            <person name="Duangmal K."/>
            <person name="Teo W.F.A."/>
            <person name="Lipun K."/>
        </authorList>
    </citation>
    <scope>NUCLEOTIDE SEQUENCE [LARGE SCALE GENOMIC DNA]</scope>
    <source>
        <strain evidence="6 7">JCM 30562</strain>
    </source>
</reference>